<comment type="caution">
    <text evidence="2">The sequence shown here is derived from an EMBL/GenBank/DDBJ whole genome shotgun (WGS) entry which is preliminary data.</text>
</comment>
<reference evidence="2" key="1">
    <citation type="submission" date="2020-01" db="EMBL/GenBank/DDBJ databases">
        <title>Identification and distribution of gene clusters putatively required for synthesis of sphingolipid metabolism inhibitors in phylogenetically diverse species of the filamentous fungus Fusarium.</title>
        <authorList>
            <person name="Kim H.-S."/>
            <person name="Busman M."/>
            <person name="Brown D.W."/>
            <person name="Divon H."/>
            <person name="Uhlig S."/>
            <person name="Proctor R.H."/>
        </authorList>
    </citation>
    <scope>NUCLEOTIDE SEQUENCE</scope>
    <source>
        <strain evidence="2">NRRL 53441</strain>
    </source>
</reference>
<accession>A0A8H4JFK3</accession>
<dbReference type="Proteomes" id="UP000605986">
    <property type="component" value="Unassembled WGS sequence"/>
</dbReference>
<feature type="compositionally biased region" description="Low complexity" evidence="1">
    <location>
        <begin position="1"/>
        <end position="19"/>
    </location>
</feature>
<evidence type="ECO:0000313" key="2">
    <source>
        <dbReference type="EMBL" id="KAF4421227.1"/>
    </source>
</evidence>
<gene>
    <name evidence="2" type="ORF">F53441_14363</name>
</gene>
<evidence type="ECO:0000313" key="3">
    <source>
        <dbReference type="Proteomes" id="UP000605986"/>
    </source>
</evidence>
<protein>
    <submittedName>
        <fullName evidence="2">Uncharacterized protein</fullName>
    </submittedName>
</protein>
<sequence length="239" mass="27296">MTGTYPQDSPQDPSQDPSPQGQPPQGQPPQDHPPVEILNRLVQTQRDNVVATPETLNSLARRSGLVTVDEEYKNEIIKAVEPMKGKTKEQVQKENPEVYDIMISYAFRVIGVDEDQCPYVFRQSRDYLAKTNVFVADYSSKWTGCERLRREFIAYDCKTRGYTGHVLTSMPDVLLSLIAVTQIPFRNQHPRSKGFSFVKDNEMLCYLHAAVRCWEVSIANGWCGQIRTGLWFVCVGKRY</sequence>
<dbReference type="AlphaFoldDB" id="A0A8H4JFK3"/>
<organism evidence="2 3">
    <name type="scientific">Fusarium austroafricanum</name>
    <dbReference type="NCBI Taxonomy" id="2364996"/>
    <lineage>
        <taxon>Eukaryota</taxon>
        <taxon>Fungi</taxon>
        <taxon>Dikarya</taxon>
        <taxon>Ascomycota</taxon>
        <taxon>Pezizomycotina</taxon>
        <taxon>Sordariomycetes</taxon>
        <taxon>Hypocreomycetidae</taxon>
        <taxon>Hypocreales</taxon>
        <taxon>Nectriaceae</taxon>
        <taxon>Fusarium</taxon>
        <taxon>Fusarium concolor species complex</taxon>
    </lineage>
</organism>
<evidence type="ECO:0000256" key="1">
    <source>
        <dbReference type="SAM" id="MobiDB-lite"/>
    </source>
</evidence>
<name>A0A8H4JFK3_9HYPO</name>
<feature type="compositionally biased region" description="Pro residues" evidence="1">
    <location>
        <begin position="20"/>
        <end position="32"/>
    </location>
</feature>
<keyword evidence="3" id="KW-1185">Reference proteome</keyword>
<dbReference type="EMBL" id="JAADJG010001211">
    <property type="protein sequence ID" value="KAF4421227.1"/>
    <property type="molecule type" value="Genomic_DNA"/>
</dbReference>
<feature type="region of interest" description="Disordered" evidence="1">
    <location>
        <begin position="1"/>
        <end position="34"/>
    </location>
</feature>
<proteinExistence type="predicted"/>